<dbReference type="AlphaFoldDB" id="B3RUS7"/>
<sequence>MAASSSLNAMRYQAITSDGRIFVCYHPDKKFPIEYTKSLQKLNDPWENMNDTMTKAQIQESLRLKADEPGIWGSKLLGRLFNIKPSAVREHVRLTKEQRKTLEQENKALKFFRPHKRRLYRRLLHLHRRKRLEEEAEKLKFTGQQ</sequence>
<dbReference type="RefSeq" id="XP_002111408.1">
    <property type="nucleotide sequence ID" value="XM_002111372.1"/>
</dbReference>
<dbReference type="PANTHER" id="PTHR13450">
    <property type="entry name" value="MITOCHONDRIAL 39S RIBOSOMAL PROTEIN L42"/>
    <property type="match status" value="1"/>
</dbReference>
<gene>
    <name evidence="8" type="ORF">TRIADDRAFT_55397</name>
</gene>
<dbReference type="eggNOG" id="ENOG502T043">
    <property type="taxonomic scope" value="Eukaryota"/>
</dbReference>
<dbReference type="Pfam" id="PF10210">
    <property type="entry name" value="MRP-S32"/>
    <property type="match status" value="1"/>
</dbReference>
<evidence type="ECO:0000256" key="3">
    <source>
        <dbReference type="ARBA" id="ARBA00022946"/>
    </source>
</evidence>
<organism evidence="8 9">
    <name type="scientific">Trichoplax adhaerens</name>
    <name type="common">Trichoplax reptans</name>
    <dbReference type="NCBI Taxonomy" id="10228"/>
    <lineage>
        <taxon>Eukaryota</taxon>
        <taxon>Metazoa</taxon>
        <taxon>Placozoa</taxon>
        <taxon>Uniplacotomia</taxon>
        <taxon>Trichoplacea</taxon>
        <taxon>Trichoplacidae</taxon>
        <taxon>Trichoplax</taxon>
    </lineage>
</organism>
<evidence type="ECO:0000256" key="2">
    <source>
        <dbReference type="ARBA" id="ARBA00005556"/>
    </source>
</evidence>
<dbReference type="GO" id="GO:0005762">
    <property type="term" value="C:mitochondrial large ribosomal subunit"/>
    <property type="evidence" value="ECO:0000318"/>
    <property type="project" value="GO_Central"/>
</dbReference>
<evidence type="ECO:0000313" key="9">
    <source>
        <dbReference type="Proteomes" id="UP000009022"/>
    </source>
</evidence>
<keyword evidence="4" id="KW-0689">Ribosomal protein</keyword>
<evidence type="ECO:0000256" key="4">
    <source>
        <dbReference type="ARBA" id="ARBA00022980"/>
    </source>
</evidence>
<name>B3RUS7_TRIAD</name>
<evidence type="ECO:0000256" key="1">
    <source>
        <dbReference type="ARBA" id="ARBA00004173"/>
    </source>
</evidence>
<dbReference type="HOGENOM" id="CLU_1789340_0_0_1"/>
<dbReference type="InParanoid" id="B3RUS7"/>
<evidence type="ECO:0000256" key="5">
    <source>
        <dbReference type="ARBA" id="ARBA00023128"/>
    </source>
</evidence>
<comment type="subcellular location">
    <subcellularLocation>
        <location evidence="1">Mitochondrion</location>
    </subcellularLocation>
</comment>
<keyword evidence="3" id="KW-0809">Transit peptide</keyword>
<dbReference type="KEGG" id="tad:TRIADDRAFT_55397"/>
<reference evidence="8 9" key="1">
    <citation type="journal article" date="2008" name="Nature">
        <title>The Trichoplax genome and the nature of placozoans.</title>
        <authorList>
            <person name="Srivastava M."/>
            <person name="Begovic E."/>
            <person name="Chapman J."/>
            <person name="Putnam N.H."/>
            <person name="Hellsten U."/>
            <person name="Kawashima T."/>
            <person name="Kuo A."/>
            <person name="Mitros T."/>
            <person name="Salamov A."/>
            <person name="Carpenter M.L."/>
            <person name="Signorovitch A.Y."/>
            <person name="Moreno M.A."/>
            <person name="Kamm K."/>
            <person name="Grimwood J."/>
            <person name="Schmutz J."/>
            <person name="Shapiro H."/>
            <person name="Grigoriev I.V."/>
            <person name="Buss L.W."/>
            <person name="Schierwater B."/>
            <person name="Dellaporta S.L."/>
            <person name="Rokhsar D.S."/>
        </authorList>
    </citation>
    <scope>NUCLEOTIDE SEQUENCE [LARGE SCALE GENOMIC DNA]</scope>
    <source>
        <strain evidence="8 9">Grell-BS-1999</strain>
    </source>
</reference>
<evidence type="ECO:0000313" key="8">
    <source>
        <dbReference type="EMBL" id="EDV25375.1"/>
    </source>
</evidence>
<proteinExistence type="inferred from homology"/>
<keyword evidence="5" id="KW-0496">Mitochondrion</keyword>
<dbReference type="PhylomeDB" id="B3RUS7"/>
<dbReference type="Proteomes" id="UP000009022">
    <property type="component" value="Unassembled WGS sequence"/>
</dbReference>
<evidence type="ECO:0000256" key="6">
    <source>
        <dbReference type="ARBA" id="ARBA00023274"/>
    </source>
</evidence>
<comment type="similarity">
    <text evidence="2">Belongs to the mitochondrion-specific ribosomal protein mL42 family.</text>
</comment>
<dbReference type="OrthoDB" id="6021263at2759"/>
<dbReference type="InterPro" id="IPR019346">
    <property type="entry name" value="Ribosomal_mL42"/>
</dbReference>
<dbReference type="PANTHER" id="PTHR13450:SF4">
    <property type="entry name" value="LARGE RIBOSOMAL SUBUNIT PROTEIN ML42"/>
    <property type="match status" value="1"/>
</dbReference>
<keyword evidence="9" id="KW-1185">Reference proteome</keyword>
<dbReference type="CTD" id="6753121"/>
<accession>B3RUS7</accession>
<evidence type="ECO:0000256" key="7">
    <source>
        <dbReference type="ARBA" id="ARBA00035189"/>
    </source>
</evidence>
<keyword evidence="6" id="KW-0687">Ribonucleoprotein</keyword>
<dbReference type="EMBL" id="DS985244">
    <property type="protein sequence ID" value="EDV25375.1"/>
    <property type="molecule type" value="Genomic_DNA"/>
</dbReference>
<dbReference type="GeneID" id="6753121"/>
<protein>
    <recommendedName>
        <fullName evidence="7">Large ribosomal subunit protein mL42</fullName>
    </recommendedName>
</protein>